<dbReference type="RefSeq" id="WP_138950262.1">
    <property type="nucleotide sequence ID" value="NZ_CP040749.1"/>
</dbReference>
<evidence type="ECO:0000313" key="2">
    <source>
        <dbReference type="Proteomes" id="UP000306229"/>
    </source>
</evidence>
<accession>A0A5B7TVS9</accession>
<evidence type="ECO:0000313" key="1">
    <source>
        <dbReference type="EMBL" id="QCX39404.1"/>
    </source>
</evidence>
<name>A0A5B7TVS9_9FLAO</name>
<dbReference type="OrthoDB" id="9811599at2"/>
<dbReference type="EMBL" id="CP040749">
    <property type="protein sequence ID" value="QCX39404.1"/>
    <property type="molecule type" value="Genomic_DNA"/>
</dbReference>
<keyword evidence="2" id="KW-1185">Reference proteome</keyword>
<organism evidence="1 2">
    <name type="scientific">Aureibaculum algae</name>
    <dbReference type="NCBI Taxonomy" id="2584122"/>
    <lineage>
        <taxon>Bacteria</taxon>
        <taxon>Pseudomonadati</taxon>
        <taxon>Bacteroidota</taxon>
        <taxon>Flavobacteriia</taxon>
        <taxon>Flavobacteriales</taxon>
        <taxon>Flavobacteriaceae</taxon>
        <taxon>Aureibaculum</taxon>
    </lineage>
</organism>
<sequence>MTKAHSFHIPVMGIGYTIDTPYKVAHLGIDSVISLVDDILLEKLRKMYSEKLEIPYTAITDKINDFRAKRVTSYLNMMNNLVDKKFEELKNSAADVKEYFNRLPDSSSIKKEFKKITAHHFNLEDIRTWIDTTITKGSIDVNIMTKVDKDNYIGDEKLPIEFNDAHAALRGFAESDLNASVILSAGMNPRLYAYLENFDAFYPNEKGEVDKKIVLKVSDYRSALIQGKFLAKKGIWVSEYRVESGLNCGGHAFATDGNLLGPILAEFRDHKQEITQTVHELLIKALADKNKTIPKEPLALKITAQGGVGTSEEHDFLLDHYKVDSVGWGTPFLLVPEATTVDVDTLEKLEDAKEKDLYLSNISPLGVPFNNLRGNTKDEQKFKNIAKNRPGSACPKKYVALNYEFDKKGLCTASRQYQHLKLNSLAEQNLSEIEHEKEYTKIIEKSCVCVGLGTSSLLSHGVETKKEGTGVSICPGPNLAYFSDKMSLKNITDHIYGRANMISRSDRPNMFIKELNIYIEYLKNKLEETATSMDAKQEKYFKKFSNNLNEGITYYHNLFNSVTANFRDAKVSIFNELETSKRNLKQIVTDIELKKESMLEKA</sequence>
<dbReference type="Proteomes" id="UP000306229">
    <property type="component" value="Chromosome"/>
</dbReference>
<proteinExistence type="predicted"/>
<reference evidence="1 2" key="1">
    <citation type="submission" date="2019-05" db="EMBL/GenBank/DDBJ databases">
        <title>Algicella ahnfeltiae gen. nov., sp. nov., a novel marine bacterium of the family Flavobacteriaceae isolated from a red alga.</title>
        <authorList>
            <person name="Nedashkovskaya O.I."/>
            <person name="Kukhlevskiy A.D."/>
            <person name="Kim S.-G."/>
            <person name="Zhukova N.V."/>
            <person name="Mikhailov V.V."/>
        </authorList>
    </citation>
    <scope>NUCLEOTIDE SEQUENCE [LARGE SCALE GENOMIC DNA]</scope>
    <source>
        <strain evidence="1 2">10Alg115</strain>
    </source>
</reference>
<dbReference type="KEGG" id="fbe:FF125_13500"/>
<protein>
    <submittedName>
        <fullName evidence="1">Uncharacterized protein</fullName>
    </submittedName>
</protein>
<dbReference type="AlphaFoldDB" id="A0A5B7TVS9"/>
<gene>
    <name evidence="1" type="ORF">FF125_13500</name>
</gene>